<dbReference type="PANTHER" id="PTHR10795">
    <property type="entry name" value="PROPROTEIN CONVERTASE SUBTILISIN/KEXIN"/>
    <property type="match status" value="1"/>
</dbReference>
<dbReference type="Proteomes" id="UP000017836">
    <property type="component" value="Unassembled WGS sequence"/>
</dbReference>
<dbReference type="EMBL" id="KI392384">
    <property type="protein sequence ID" value="ERN17156.1"/>
    <property type="molecule type" value="Genomic_DNA"/>
</dbReference>
<comment type="caution">
    <text evidence="6">Lacks conserved residue(s) required for the propagation of feature annotation.</text>
</comment>
<dbReference type="SUPFAM" id="SSF52743">
    <property type="entry name" value="Subtilisin-like"/>
    <property type="match status" value="1"/>
</dbReference>
<sequence>MVLVSELGLAQPIAQDMENQLRTSVIHVSQPRMAVARYMADRRIWYQSFLQNSIAASESESRMICVYSHVIDGFAARLTPSEASVPNRACGLTLDSARARSLVFWMRGIYPEHPSLNDTGIPPPPKRWKWLCVDAGPDFNSSHCNKKLIGAQVFLKGAGVTESPRDGNGHGTHTATTAAGRFMAGSEFMGLAKGTAAGMAPHAHIAVYKVCFSGCVDSDILARIDQAIKDGVDVLSISLSSPSGNIYSDTIAIGAFRAMENGIFVSSSAGNKGPMMSTVRNSATWMLTVGARTLDRELRSDTQLGNGEIFVGKEPKQASVAGKAVLCEGDAVLGVLMGDSVLKAGGAAMILVNPETDAFQVLPEVDVLPVSKVIFYDGTRIKAYINSTRHLKAAIPFKGTVLGEAVAPVVARFSWRGPNPYDPRILKPDIVGPGVSILAGWNFPTGVPASYRREIFNFLSGTSMSAPRLSAIAAPLKAAHPDWSLAAIKSAMMTTADVLDNKEKPIRDYTLKPASVFAMGAGHEGGSIAQSSITERDLNYPSFSVVFSPPGPSSFCFKRTVTNVGDAKSSYELEVVEPHGVTVSVKPRRLSFTKAKEKQAYQVTFFRHGNEPMAVPQGHIKWFLSSKYEVRSPIAVSFKPE</sequence>
<dbReference type="eggNOG" id="ENOG502QPQR">
    <property type="taxonomic scope" value="Eukaryota"/>
</dbReference>
<dbReference type="Pfam" id="PF17766">
    <property type="entry name" value="fn3_6"/>
    <property type="match status" value="1"/>
</dbReference>
<dbReference type="Pfam" id="PF05922">
    <property type="entry name" value="Inhibitor_I9"/>
    <property type="match status" value="1"/>
</dbReference>
<keyword evidence="11" id="KW-1185">Reference proteome</keyword>
<evidence type="ECO:0000256" key="4">
    <source>
        <dbReference type="ARBA" id="ARBA00022801"/>
    </source>
</evidence>
<dbReference type="OMA" id="PFWEDSI"/>
<feature type="domain" description="Subtilisin-like protease fibronectin type-III" evidence="9">
    <location>
        <begin position="537"/>
        <end position="636"/>
    </location>
</feature>
<dbReference type="Gene3D" id="2.60.40.2310">
    <property type="match status" value="1"/>
</dbReference>
<keyword evidence="2" id="KW-0645">Protease</keyword>
<dbReference type="STRING" id="13333.U5CV16"/>
<keyword evidence="5" id="KW-0720">Serine protease</keyword>
<evidence type="ECO:0000256" key="6">
    <source>
        <dbReference type="PROSITE-ProRule" id="PRU01240"/>
    </source>
</evidence>
<dbReference type="Gene3D" id="3.40.50.200">
    <property type="entry name" value="Peptidase S8/S53 domain"/>
    <property type="match status" value="2"/>
</dbReference>
<reference evidence="11" key="1">
    <citation type="journal article" date="2013" name="Science">
        <title>The Amborella genome and the evolution of flowering plants.</title>
        <authorList>
            <consortium name="Amborella Genome Project"/>
        </authorList>
    </citation>
    <scope>NUCLEOTIDE SEQUENCE [LARGE SCALE GENOMIC DNA]</scope>
</reference>
<feature type="domain" description="Peptidase S8/S53" evidence="7">
    <location>
        <begin position="160"/>
        <end position="502"/>
    </location>
</feature>
<dbReference type="Gene3D" id="3.30.70.80">
    <property type="entry name" value="Peptidase S8 propeptide/proteinase inhibitor I9"/>
    <property type="match status" value="1"/>
</dbReference>
<comment type="similarity">
    <text evidence="1 6">Belongs to the peptidase S8 family.</text>
</comment>
<dbReference type="HOGENOM" id="CLU_000625_4_2_1"/>
<dbReference type="CDD" id="cd02120">
    <property type="entry name" value="PA_subtilisin_like"/>
    <property type="match status" value="1"/>
</dbReference>
<dbReference type="InterPro" id="IPR000209">
    <property type="entry name" value="Peptidase_S8/S53_dom"/>
</dbReference>
<dbReference type="GO" id="GO:0006508">
    <property type="term" value="P:proteolysis"/>
    <property type="evidence" value="ECO:0007669"/>
    <property type="project" value="UniProtKB-KW"/>
</dbReference>
<dbReference type="InterPro" id="IPR034197">
    <property type="entry name" value="Peptidases_S8_3"/>
</dbReference>
<dbReference type="Gene3D" id="3.50.30.30">
    <property type="match status" value="2"/>
</dbReference>
<evidence type="ECO:0000256" key="2">
    <source>
        <dbReference type="ARBA" id="ARBA00022670"/>
    </source>
</evidence>
<evidence type="ECO:0000256" key="3">
    <source>
        <dbReference type="ARBA" id="ARBA00022729"/>
    </source>
</evidence>
<organism evidence="10 11">
    <name type="scientific">Amborella trichopoda</name>
    <dbReference type="NCBI Taxonomy" id="13333"/>
    <lineage>
        <taxon>Eukaryota</taxon>
        <taxon>Viridiplantae</taxon>
        <taxon>Streptophyta</taxon>
        <taxon>Embryophyta</taxon>
        <taxon>Tracheophyta</taxon>
        <taxon>Spermatophyta</taxon>
        <taxon>Magnoliopsida</taxon>
        <taxon>Amborellales</taxon>
        <taxon>Amborellaceae</taxon>
        <taxon>Amborella</taxon>
    </lineage>
</organism>
<dbReference type="GO" id="GO:0005576">
    <property type="term" value="C:extracellular region"/>
    <property type="evidence" value="ECO:0000318"/>
    <property type="project" value="GO_Central"/>
</dbReference>
<evidence type="ECO:0000256" key="1">
    <source>
        <dbReference type="ARBA" id="ARBA00011073"/>
    </source>
</evidence>
<dbReference type="Pfam" id="PF00082">
    <property type="entry name" value="Peptidase_S8"/>
    <property type="match status" value="1"/>
</dbReference>
<dbReference type="InterPro" id="IPR036852">
    <property type="entry name" value="Peptidase_S8/S53_dom_sf"/>
</dbReference>
<name>U5CV16_AMBTC</name>
<evidence type="ECO:0000313" key="11">
    <source>
        <dbReference type="Proteomes" id="UP000017836"/>
    </source>
</evidence>
<evidence type="ECO:0000313" key="10">
    <source>
        <dbReference type="EMBL" id="ERN17156.1"/>
    </source>
</evidence>
<evidence type="ECO:0000259" key="9">
    <source>
        <dbReference type="Pfam" id="PF17766"/>
    </source>
</evidence>
<keyword evidence="4" id="KW-0378">Hydrolase</keyword>
<gene>
    <name evidence="10" type="ORF">AMTR_s00044p00135770</name>
</gene>
<dbReference type="GO" id="GO:0004252">
    <property type="term" value="F:serine-type endopeptidase activity"/>
    <property type="evidence" value="ECO:0000318"/>
    <property type="project" value="GO_Central"/>
</dbReference>
<dbReference type="PRINTS" id="PR00723">
    <property type="entry name" value="SUBTILISIN"/>
</dbReference>
<evidence type="ECO:0000259" key="7">
    <source>
        <dbReference type="Pfam" id="PF00082"/>
    </source>
</evidence>
<dbReference type="PROSITE" id="PS51892">
    <property type="entry name" value="SUBTILASE"/>
    <property type="match status" value="1"/>
</dbReference>
<dbReference type="InterPro" id="IPR045051">
    <property type="entry name" value="SBT"/>
</dbReference>
<evidence type="ECO:0000259" key="8">
    <source>
        <dbReference type="Pfam" id="PF05922"/>
    </source>
</evidence>
<evidence type="ECO:0008006" key="12">
    <source>
        <dbReference type="Google" id="ProtNLM"/>
    </source>
</evidence>
<dbReference type="InterPro" id="IPR015500">
    <property type="entry name" value="Peptidase_S8_subtilisin-rel"/>
</dbReference>
<keyword evidence="3" id="KW-0732">Signal</keyword>
<proteinExistence type="inferred from homology"/>
<protein>
    <recommendedName>
        <fullName evidence="12">Subtilisin-like protease fibronectin type-III domain-containing protein</fullName>
    </recommendedName>
</protein>
<dbReference type="InterPro" id="IPR010259">
    <property type="entry name" value="S8pro/Inhibitor_I9"/>
</dbReference>
<evidence type="ECO:0000256" key="5">
    <source>
        <dbReference type="ARBA" id="ARBA00022825"/>
    </source>
</evidence>
<accession>U5CV16</accession>
<dbReference type="CDD" id="cd04852">
    <property type="entry name" value="Peptidases_S8_3"/>
    <property type="match status" value="1"/>
</dbReference>
<feature type="domain" description="Inhibitor I9" evidence="8">
    <location>
        <begin position="38"/>
        <end position="83"/>
    </location>
</feature>
<dbReference type="InterPro" id="IPR041469">
    <property type="entry name" value="Subtilisin-like_FN3"/>
</dbReference>
<dbReference type="InterPro" id="IPR037045">
    <property type="entry name" value="S8pro/Inhibitor_I9_sf"/>
</dbReference>
<dbReference type="AlphaFoldDB" id="U5CV16"/>
<dbReference type="Gramene" id="ERN17156">
    <property type="protein sequence ID" value="ERN17156"/>
    <property type="gene ID" value="AMTR_s00044p00135770"/>
</dbReference>